<dbReference type="GeneID" id="36409566"/>
<evidence type="ECO:0008006" key="4">
    <source>
        <dbReference type="Google" id="ProtNLM"/>
    </source>
</evidence>
<evidence type="ECO:0000313" key="3">
    <source>
        <dbReference type="Proteomes" id="UP000054928"/>
    </source>
</evidence>
<dbReference type="Proteomes" id="UP000054928">
    <property type="component" value="Unassembled WGS sequence"/>
</dbReference>
<name>A0A0P1AJB9_PLAHL</name>
<evidence type="ECO:0000313" key="2">
    <source>
        <dbReference type="EMBL" id="CEG41193.1"/>
    </source>
</evidence>
<feature type="signal peptide" evidence="1">
    <location>
        <begin position="1"/>
        <end position="18"/>
    </location>
</feature>
<dbReference type="RefSeq" id="XP_024577562.1">
    <property type="nucleotide sequence ID" value="XM_024726935.2"/>
</dbReference>
<sequence>MKLTICLIWLAGLVAVSGDETSTCIALCTSDMSSARDHCCDGMRVKNWKSCCKANCSSKKNITIPCDYN</sequence>
<organism evidence="2 3">
    <name type="scientific">Plasmopara halstedii</name>
    <name type="common">Downy mildew of sunflower</name>
    <dbReference type="NCBI Taxonomy" id="4781"/>
    <lineage>
        <taxon>Eukaryota</taxon>
        <taxon>Sar</taxon>
        <taxon>Stramenopiles</taxon>
        <taxon>Oomycota</taxon>
        <taxon>Peronosporomycetes</taxon>
        <taxon>Peronosporales</taxon>
        <taxon>Peronosporaceae</taxon>
        <taxon>Plasmopara</taxon>
    </lineage>
</organism>
<keyword evidence="1" id="KW-0732">Signal</keyword>
<accession>A0A0P1AJB9</accession>
<keyword evidence="3" id="KW-1185">Reference proteome</keyword>
<dbReference type="EMBL" id="CCYD01000553">
    <property type="protein sequence ID" value="CEG41193.1"/>
    <property type="molecule type" value="Genomic_DNA"/>
</dbReference>
<protein>
    <recommendedName>
        <fullName evidence="4">RxLR-like protein</fullName>
    </recommendedName>
</protein>
<proteinExistence type="predicted"/>
<evidence type="ECO:0000256" key="1">
    <source>
        <dbReference type="SAM" id="SignalP"/>
    </source>
</evidence>
<dbReference type="AlphaFoldDB" id="A0A0P1AJB9"/>
<feature type="chain" id="PRO_5006058721" description="RxLR-like protein" evidence="1">
    <location>
        <begin position="19"/>
        <end position="69"/>
    </location>
</feature>
<reference evidence="3" key="1">
    <citation type="submission" date="2014-09" db="EMBL/GenBank/DDBJ databases">
        <authorList>
            <person name="Sharma Rahul"/>
            <person name="Thines Marco"/>
        </authorList>
    </citation>
    <scope>NUCLEOTIDE SEQUENCE [LARGE SCALE GENOMIC DNA]</scope>
</reference>